<gene>
    <name evidence="1" type="ORF">L3Q82_001046</name>
</gene>
<keyword evidence="2" id="KW-1185">Reference proteome</keyword>
<protein>
    <submittedName>
        <fullName evidence="1">Uncharacterized protein</fullName>
    </submittedName>
</protein>
<proteinExistence type="predicted"/>
<comment type="caution">
    <text evidence="1">The sequence shown here is derived from an EMBL/GenBank/DDBJ whole genome shotgun (WGS) entry which is preliminary data.</text>
</comment>
<organism evidence="1 2">
    <name type="scientific">Scortum barcoo</name>
    <name type="common">barcoo grunter</name>
    <dbReference type="NCBI Taxonomy" id="214431"/>
    <lineage>
        <taxon>Eukaryota</taxon>
        <taxon>Metazoa</taxon>
        <taxon>Chordata</taxon>
        <taxon>Craniata</taxon>
        <taxon>Vertebrata</taxon>
        <taxon>Euteleostomi</taxon>
        <taxon>Actinopterygii</taxon>
        <taxon>Neopterygii</taxon>
        <taxon>Teleostei</taxon>
        <taxon>Neoteleostei</taxon>
        <taxon>Acanthomorphata</taxon>
        <taxon>Eupercaria</taxon>
        <taxon>Centrarchiformes</taxon>
        <taxon>Terapontoidei</taxon>
        <taxon>Terapontidae</taxon>
        <taxon>Scortum</taxon>
    </lineage>
</organism>
<name>A0ACB8WBM7_9TELE</name>
<accession>A0ACB8WBM7</accession>
<dbReference type="EMBL" id="CM041542">
    <property type="protein sequence ID" value="KAI3364858.1"/>
    <property type="molecule type" value="Genomic_DNA"/>
</dbReference>
<evidence type="ECO:0000313" key="1">
    <source>
        <dbReference type="EMBL" id="KAI3364858.1"/>
    </source>
</evidence>
<reference evidence="1" key="1">
    <citation type="submission" date="2022-04" db="EMBL/GenBank/DDBJ databases">
        <title>Jade perch genome.</title>
        <authorList>
            <person name="Chao B."/>
        </authorList>
    </citation>
    <scope>NUCLEOTIDE SEQUENCE</scope>
    <source>
        <strain evidence="1">CB-2022</strain>
    </source>
</reference>
<dbReference type="Proteomes" id="UP000831701">
    <property type="component" value="Chromosome 12"/>
</dbReference>
<sequence length="175" mass="19213">MKEVKEEQQQDQGNYERDNDGMRTGKGRTEDMALPQALRQKVILGHSVPSAGPNSTGFLVNFQVNNATARVMTNKKVANPYTNGWKLNPVVGAVYGPEFYAGGAHEDDLTDLASHALEAAHRQRLWIPRQKIVVVGSPRHTEGVRGQKQNQEAAEDPGVHVEPPQPAEEEEPLSG</sequence>
<evidence type="ECO:0000313" key="2">
    <source>
        <dbReference type="Proteomes" id="UP000831701"/>
    </source>
</evidence>